<organism evidence="1 2">
    <name type="scientific">Breznakia pachnodae</name>
    <dbReference type="NCBI Taxonomy" id="265178"/>
    <lineage>
        <taxon>Bacteria</taxon>
        <taxon>Bacillati</taxon>
        <taxon>Bacillota</taxon>
        <taxon>Erysipelotrichia</taxon>
        <taxon>Erysipelotrichales</taxon>
        <taxon>Erysipelotrichaceae</taxon>
        <taxon>Breznakia</taxon>
    </lineage>
</organism>
<dbReference type="Proteomes" id="UP001230220">
    <property type="component" value="Unassembled WGS sequence"/>
</dbReference>
<protein>
    <submittedName>
        <fullName evidence="1">Uncharacterized protein</fullName>
    </submittedName>
</protein>
<dbReference type="RefSeq" id="WP_307412017.1">
    <property type="nucleotide sequence ID" value="NZ_JAUSUR010000010.1"/>
</dbReference>
<reference evidence="1 2" key="1">
    <citation type="submission" date="2023-07" db="EMBL/GenBank/DDBJ databases">
        <title>Genomic Encyclopedia of Type Strains, Phase IV (KMG-IV): sequencing the most valuable type-strain genomes for metagenomic binning, comparative biology and taxonomic classification.</title>
        <authorList>
            <person name="Goeker M."/>
        </authorList>
    </citation>
    <scope>NUCLEOTIDE SEQUENCE [LARGE SCALE GENOMIC DNA]</scope>
    <source>
        <strain evidence="1 2">DSM 16784</strain>
    </source>
</reference>
<comment type="caution">
    <text evidence="1">The sequence shown here is derived from an EMBL/GenBank/DDBJ whole genome shotgun (WGS) entry which is preliminary data.</text>
</comment>
<evidence type="ECO:0000313" key="2">
    <source>
        <dbReference type="Proteomes" id="UP001230220"/>
    </source>
</evidence>
<name>A0ABU0E8J7_9FIRM</name>
<evidence type="ECO:0000313" key="1">
    <source>
        <dbReference type="EMBL" id="MDQ0363224.1"/>
    </source>
</evidence>
<accession>A0ABU0E8J7</accession>
<gene>
    <name evidence="1" type="ORF">J2S15_003985</name>
</gene>
<proteinExistence type="predicted"/>
<dbReference type="EMBL" id="JAUSUR010000010">
    <property type="protein sequence ID" value="MDQ0363224.1"/>
    <property type="molecule type" value="Genomic_DNA"/>
</dbReference>
<keyword evidence="2" id="KW-1185">Reference proteome</keyword>
<sequence>MAYAVVFIVVMGFASVAGVTDCRARNEKINNLIVKDSTNE</sequence>